<feature type="compositionally biased region" description="Polar residues" evidence="8">
    <location>
        <begin position="253"/>
        <end position="265"/>
    </location>
</feature>
<reference evidence="11 12" key="1">
    <citation type="journal article" date="2021" name="Elife">
        <title>Chloroplast acquisition without the gene transfer in kleptoplastic sea slugs, Plakobranchus ocellatus.</title>
        <authorList>
            <person name="Maeda T."/>
            <person name="Takahashi S."/>
            <person name="Yoshida T."/>
            <person name="Shimamura S."/>
            <person name="Takaki Y."/>
            <person name="Nagai Y."/>
            <person name="Toyoda A."/>
            <person name="Suzuki Y."/>
            <person name="Arimoto A."/>
            <person name="Ishii H."/>
            <person name="Satoh N."/>
            <person name="Nishiyama T."/>
            <person name="Hasebe M."/>
            <person name="Maruyama T."/>
            <person name="Minagawa J."/>
            <person name="Obokata J."/>
            <person name="Shigenobu S."/>
        </authorList>
    </citation>
    <scope>NUCLEOTIDE SEQUENCE [LARGE SCALE GENOMIC DNA]</scope>
</reference>
<feature type="domain" description="G-protein coupled receptors family 1 profile" evidence="10">
    <location>
        <begin position="44"/>
        <end position="361"/>
    </location>
</feature>
<evidence type="ECO:0000313" key="11">
    <source>
        <dbReference type="EMBL" id="GFR62688.1"/>
    </source>
</evidence>
<feature type="transmembrane region" description="Helical" evidence="9">
    <location>
        <begin position="149"/>
        <end position="169"/>
    </location>
</feature>
<evidence type="ECO:0000256" key="7">
    <source>
        <dbReference type="ARBA" id="ARBA00023224"/>
    </source>
</evidence>
<comment type="caution">
    <text evidence="11">The sequence shown here is derived from an EMBL/GenBank/DDBJ whole genome shotgun (WGS) entry which is preliminary data.</text>
</comment>
<feature type="transmembrane region" description="Helical" evidence="9">
    <location>
        <begin position="106"/>
        <end position="128"/>
    </location>
</feature>
<feature type="region of interest" description="Disordered" evidence="8">
    <location>
        <begin position="253"/>
        <end position="293"/>
    </location>
</feature>
<accession>A0AAV4EQG1</accession>
<dbReference type="Gene3D" id="1.20.1070.10">
    <property type="entry name" value="Rhodopsin 7-helix transmembrane proteins"/>
    <property type="match status" value="1"/>
</dbReference>
<gene>
    <name evidence="11" type="ORF">ElyMa_000136300</name>
</gene>
<dbReference type="AlphaFoldDB" id="A0AAV4EQG1"/>
<dbReference type="InterPro" id="IPR017452">
    <property type="entry name" value="GPCR_Rhodpsn_7TM"/>
</dbReference>
<dbReference type="PANTHER" id="PTHR24238:SF47">
    <property type="entry name" value="ECDYSTEROIDS_DOPAMINE RECEPTOR-RELATED"/>
    <property type="match status" value="1"/>
</dbReference>
<dbReference type="SUPFAM" id="SSF81321">
    <property type="entry name" value="Family A G protein-coupled receptor-like"/>
    <property type="match status" value="1"/>
</dbReference>
<evidence type="ECO:0000313" key="12">
    <source>
        <dbReference type="Proteomes" id="UP000762676"/>
    </source>
</evidence>
<keyword evidence="6 11" id="KW-0675">Receptor</keyword>
<keyword evidence="4" id="KW-0297">G-protein coupled receptor</keyword>
<evidence type="ECO:0000256" key="9">
    <source>
        <dbReference type="SAM" id="Phobius"/>
    </source>
</evidence>
<dbReference type="GO" id="GO:0016020">
    <property type="term" value="C:membrane"/>
    <property type="evidence" value="ECO:0007669"/>
    <property type="project" value="UniProtKB-SubCell"/>
</dbReference>
<evidence type="ECO:0000256" key="3">
    <source>
        <dbReference type="ARBA" id="ARBA00022989"/>
    </source>
</evidence>
<dbReference type="Proteomes" id="UP000762676">
    <property type="component" value="Unassembled WGS sequence"/>
</dbReference>
<dbReference type="PANTHER" id="PTHR24238">
    <property type="entry name" value="G-PROTEIN COUPLED RECEPTOR"/>
    <property type="match status" value="1"/>
</dbReference>
<feature type="compositionally biased region" description="Basic and acidic residues" evidence="8">
    <location>
        <begin position="267"/>
        <end position="293"/>
    </location>
</feature>
<evidence type="ECO:0000256" key="6">
    <source>
        <dbReference type="ARBA" id="ARBA00023170"/>
    </source>
</evidence>
<sequence length="385" mass="42354">MDVPAENASVGLRVPVSDTLISDVVANVLIAAICFLILVFSVPAIVLNILNVLIFVKTKIDSITVCFISLALSDLISMILLSNNAIYGIIVAFRVSWGSSLPTYPFILSIAIGLSVDTSSATTTYIALQRGLCVALPFLTRHLFNKNRSLIICVSVFVFILVCSTPRAISFRLKTIPNPADNSSTVTIVQFLKTWGPSDSFYTIFVKTALVCAEFALMIVCAALIFYGMQASVKLKLKSSSQAAQAQPKGSYNTASEYSKFSNGSKGEFKKETGNGSRKTNDKDQNLKNRKETKESLVMKQSLIVVLIHVMFTTPRMLASLYGVIEPRYRVGGHYQNLYLVTYSSISVTDSINAFANFFVYLKFNSKFRGFFVNTICRSGVNVRN</sequence>
<protein>
    <submittedName>
        <fullName evidence="11">Chemosensory receptor C</fullName>
    </submittedName>
</protein>
<dbReference type="GO" id="GO:0004930">
    <property type="term" value="F:G protein-coupled receptor activity"/>
    <property type="evidence" value="ECO:0007669"/>
    <property type="project" value="UniProtKB-KW"/>
</dbReference>
<keyword evidence="3 9" id="KW-1133">Transmembrane helix</keyword>
<comment type="subcellular location">
    <subcellularLocation>
        <location evidence="1">Membrane</location>
        <topology evidence="1">Multi-pass membrane protein</topology>
    </subcellularLocation>
</comment>
<evidence type="ECO:0000256" key="1">
    <source>
        <dbReference type="ARBA" id="ARBA00004141"/>
    </source>
</evidence>
<feature type="transmembrane region" description="Helical" evidence="9">
    <location>
        <begin position="201"/>
        <end position="228"/>
    </location>
</feature>
<keyword evidence="2 9" id="KW-0812">Transmembrane</keyword>
<evidence type="ECO:0000256" key="5">
    <source>
        <dbReference type="ARBA" id="ARBA00023136"/>
    </source>
</evidence>
<evidence type="ECO:0000259" key="10">
    <source>
        <dbReference type="PROSITE" id="PS50262"/>
    </source>
</evidence>
<dbReference type="Pfam" id="PF00001">
    <property type="entry name" value="7tm_1"/>
    <property type="match status" value="1"/>
</dbReference>
<feature type="transmembrane region" description="Helical" evidence="9">
    <location>
        <begin position="338"/>
        <end position="362"/>
    </location>
</feature>
<dbReference type="PROSITE" id="PS50262">
    <property type="entry name" value="G_PROTEIN_RECEP_F1_2"/>
    <property type="match status" value="1"/>
</dbReference>
<feature type="transmembrane region" description="Helical" evidence="9">
    <location>
        <begin position="63"/>
        <end position="86"/>
    </location>
</feature>
<evidence type="ECO:0000256" key="2">
    <source>
        <dbReference type="ARBA" id="ARBA00022692"/>
    </source>
</evidence>
<evidence type="ECO:0000256" key="8">
    <source>
        <dbReference type="SAM" id="MobiDB-lite"/>
    </source>
</evidence>
<name>A0AAV4EQG1_9GAST</name>
<keyword evidence="5 9" id="KW-0472">Membrane</keyword>
<keyword evidence="12" id="KW-1185">Reference proteome</keyword>
<organism evidence="11 12">
    <name type="scientific">Elysia marginata</name>
    <dbReference type="NCBI Taxonomy" id="1093978"/>
    <lineage>
        <taxon>Eukaryota</taxon>
        <taxon>Metazoa</taxon>
        <taxon>Spiralia</taxon>
        <taxon>Lophotrochozoa</taxon>
        <taxon>Mollusca</taxon>
        <taxon>Gastropoda</taxon>
        <taxon>Heterobranchia</taxon>
        <taxon>Euthyneura</taxon>
        <taxon>Panpulmonata</taxon>
        <taxon>Sacoglossa</taxon>
        <taxon>Placobranchoidea</taxon>
        <taxon>Plakobranchidae</taxon>
        <taxon>Elysia</taxon>
    </lineage>
</organism>
<dbReference type="EMBL" id="BMAT01000250">
    <property type="protein sequence ID" value="GFR62688.1"/>
    <property type="molecule type" value="Genomic_DNA"/>
</dbReference>
<feature type="transmembrane region" description="Helical" evidence="9">
    <location>
        <begin position="297"/>
        <end position="318"/>
    </location>
</feature>
<dbReference type="InterPro" id="IPR000276">
    <property type="entry name" value="GPCR_Rhodpsn"/>
</dbReference>
<proteinExistence type="predicted"/>
<evidence type="ECO:0000256" key="4">
    <source>
        <dbReference type="ARBA" id="ARBA00023040"/>
    </source>
</evidence>
<keyword evidence="7" id="KW-0807">Transducer</keyword>
<feature type="transmembrane region" description="Helical" evidence="9">
    <location>
        <begin position="28"/>
        <end position="56"/>
    </location>
</feature>